<proteinExistence type="predicted"/>
<accession>A0A8J4LS01</accession>
<name>A0A8J4LS01_9CHLO</name>
<sequence>MGYAQYSSLLARSPLNSGYMARGSNSARVCTSTSSPAGAASASPVHPEHPYTRAVQVAYVCPVLPSWPLPSIPHCDVRMLSTVADGGISLCEGLPYCNAIPPVKLSTSGARLESFCNRAP</sequence>
<dbReference type="Proteomes" id="UP000722791">
    <property type="component" value="Unassembled WGS sequence"/>
</dbReference>
<evidence type="ECO:0000313" key="3">
    <source>
        <dbReference type="EMBL" id="GIM07571.1"/>
    </source>
</evidence>
<dbReference type="EMBL" id="BNCP01000036">
    <property type="protein sequence ID" value="GIL86406.1"/>
    <property type="molecule type" value="Genomic_DNA"/>
</dbReference>
<organism evidence="3 4">
    <name type="scientific">Volvox reticuliferus</name>
    <dbReference type="NCBI Taxonomy" id="1737510"/>
    <lineage>
        <taxon>Eukaryota</taxon>
        <taxon>Viridiplantae</taxon>
        <taxon>Chlorophyta</taxon>
        <taxon>core chlorophytes</taxon>
        <taxon>Chlorophyceae</taxon>
        <taxon>CS clade</taxon>
        <taxon>Chlamydomonadales</taxon>
        <taxon>Volvocaceae</taxon>
        <taxon>Volvox</taxon>
    </lineage>
</organism>
<feature type="compositionally biased region" description="Low complexity" evidence="1">
    <location>
        <begin position="31"/>
        <end position="44"/>
    </location>
</feature>
<evidence type="ECO:0000256" key="1">
    <source>
        <dbReference type="SAM" id="MobiDB-lite"/>
    </source>
</evidence>
<dbReference type="AlphaFoldDB" id="A0A8J4LS01"/>
<gene>
    <name evidence="2" type="ORF">Vretifemale_14726</name>
    <name evidence="3" type="ORF">Vretimale_11663</name>
</gene>
<dbReference type="EMBL" id="BNCQ01000024">
    <property type="protein sequence ID" value="GIM07571.1"/>
    <property type="molecule type" value="Genomic_DNA"/>
</dbReference>
<keyword evidence="5" id="KW-1185">Reference proteome</keyword>
<evidence type="ECO:0000313" key="2">
    <source>
        <dbReference type="EMBL" id="GIL86406.1"/>
    </source>
</evidence>
<feature type="region of interest" description="Disordered" evidence="1">
    <location>
        <begin position="26"/>
        <end position="47"/>
    </location>
</feature>
<reference evidence="3" key="1">
    <citation type="journal article" date="2021" name="Proc. Natl. Acad. Sci. U.S.A.">
        <title>Three genomes in the algal genus Volvox reveal the fate of a haploid sex-determining region after a transition to homothallism.</title>
        <authorList>
            <person name="Yamamoto K."/>
            <person name="Hamaji T."/>
            <person name="Kawai-Toyooka H."/>
            <person name="Matsuzaki R."/>
            <person name="Takahashi F."/>
            <person name="Nishimura Y."/>
            <person name="Kawachi M."/>
            <person name="Noguchi H."/>
            <person name="Minakuchi Y."/>
            <person name="Umen J.G."/>
            <person name="Toyoda A."/>
            <person name="Nozaki H."/>
        </authorList>
    </citation>
    <scope>NUCLEOTIDE SEQUENCE</scope>
    <source>
        <strain evidence="3">NIES-3785</strain>
        <strain evidence="2">NIES-3786</strain>
    </source>
</reference>
<evidence type="ECO:0000313" key="4">
    <source>
        <dbReference type="Proteomes" id="UP000722791"/>
    </source>
</evidence>
<evidence type="ECO:0000313" key="5">
    <source>
        <dbReference type="Proteomes" id="UP000747110"/>
    </source>
</evidence>
<protein>
    <submittedName>
        <fullName evidence="3">Uncharacterized protein</fullName>
    </submittedName>
</protein>
<dbReference type="Proteomes" id="UP000747110">
    <property type="component" value="Unassembled WGS sequence"/>
</dbReference>
<comment type="caution">
    <text evidence="3">The sequence shown here is derived from an EMBL/GenBank/DDBJ whole genome shotgun (WGS) entry which is preliminary data.</text>
</comment>